<dbReference type="EMBL" id="JAACNH010000002">
    <property type="protein sequence ID" value="KAG8450439.1"/>
    <property type="molecule type" value="Genomic_DNA"/>
</dbReference>
<organism evidence="1 2">
    <name type="scientific">Hymenochirus boettgeri</name>
    <name type="common">Congo dwarf clawed frog</name>
    <dbReference type="NCBI Taxonomy" id="247094"/>
    <lineage>
        <taxon>Eukaryota</taxon>
        <taxon>Metazoa</taxon>
        <taxon>Chordata</taxon>
        <taxon>Craniata</taxon>
        <taxon>Vertebrata</taxon>
        <taxon>Euteleostomi</taxon>
        <taxon>Amphibia</taxon>
        <taxon>Batrachia</taxon>
        <taxon>Anura</taxon>
        <taxon>Pipoidea</taxon>
        <taxon>Pipidae</taxon>
        <taxon>Pipinae</taxon>
        <taxon>Hymenochirus</taxon>
    </lineage>
</organism>
<proteinExistence type="predicted"/>
<protein>
    <submittedName>
        <fullName evidence="1">Uncharacterized protein</fullName>
    </submittedName>
</protein>
<reference evidence="1" key="1">
    <citation type="thesis" date="2020" institute="ProQuest LLC" country="789 East Eisenhower Parkway, Ann Arbor, MI, USA">
        <title>Comparative Genomics and Chromosome Evolution.</title>
        <authorList>
            <person name="Mudd A.B."/>
        </authorList>
    </citation>
    <scope>NUCLEOTIDE SEQUENCE</scope>
    <source>
        <strain evidence="1">Female2</strain>
        <tissue evidence="1">Blood</tissue>
    </source>
</reference>
<dbReference type="Proteomes" id="UP000812440">
    <property type="component" value="Chromosome 2"/>
</dbReference>
<evidence type="ECO:0000313" key="2">
    <source>
        <dbReference type="Proteomes" id="UP000812440"/>
    </source>
</evidence>
<keyword evidence="2" id="KW-1185">Reference proteome</keyword>
<accession>A0A8T2JZ32</accession>
<sequence>MFTGILYLNSYSFLRNRNLPPTVSAPVAQREFSHVHLSSPVDHTFHTFTQWIEQMYWAYKENCPFSAILERKTTFHISLRFTCNETF</sequence>
<gene>
    <name evidence="1" type="ORF">GDO86_002920</name>
</gene>
<comment type="caution">
    <text evidence="1">The sequence shown here is derived from an EMBL/GenBank/DDBJ whole genome shotgun (WGS) entry which is preliminary data.</text>
</comment>
<evidence type="ECO:0000313" key="1">
    <source>
        <dbReference type="EMBL" id="KAG8450439.1"/>
    </source>
</evidence>
<name>A0A8T2JZ32_9PIPI</name>
<dbReference type="AlphaFoldDB" id="A0A8T2JZ32"/>